<dbReference type="GO" id="GO:0008999">
    <property type="term" value="F:protein-N-terminal-alanine acetyltransferase activity"/>
    <property type="evidence" value="ECO:0007669"/>
    <property type="project" value="TreeGrafter"/>
</dbReference>
<dbReference type="InterPro" id="IPR016181">
    <property type="entry name" value="Acyl_CoA_acyltransferase"/>
</dbReference>
<organism evidence="2 3">
    <name type="scientific">Salipaludibacillus neizhouensis</name>
    <dbReference type="NCBI Taxonomy" id="885475"/>
    <lineage>
        <taxon>Bacteria</taxon>
        <taxon>Bacillati</taxon>
        <taxon>Bacillota</taxon>
        <taxon>Bacilli</taxon>
        <taxon>Bacillales</taxon>
        <taxon>Bacillaceae</taxon>
    </lineage>
</organism>
<comment type="caution">
    <text evidence="2">The sequence shown here is derived from an EMBL/GenBank/DDBJ whole genome shotgun (WGS) entry which is preliminary data.</text>
</comment>
<dbReference type="GO" id="GO:1990189">
    <property type="term" value="F:protein N-terminal-serine acetyltransferase activity"/>
    <property type="evidence" value="ECO:0007669"/>
    <property type="project" value="TreeGrafter"/>
</dbReference>
<dbReference type="PROSITE" id="PS51186">
    <property type="entry name" value="GNAT"/>
    <property type="match status" value="1"/>
</dbReference>
<dbReference type="Proteomes" id="UP000281498">
    <property type="component" value="Unassembled WGS sequence"/>
</dbReference>
<dbReference type="Pfam" id="PF13302">
    <property type="entry name" value="Acetyltransf_3"/>
    <property type="match status" value="1"/>
</dbReference>
<sequence length="183" mass="21076">MFKATADRDTYISILEPRHADELFKVVDRSRESLGEWLSFPAFTKGVQDSKTFIEKSLNRFAANNGYWSGIWHKGELAGSIGYLYIDSQNSKTEIGYWLGKDFVGRGLVRKACKLMIEHAFTDLQLNKVEINIATKNIKSKAIPEYLGFTKEGVIRNYEFLNGQYLDRIVYGILKDDWITIHH</sequence>
<evidence type="ECO:0000313" key="2">
    <source>
        <dbReference type="EMBL" id="RKL67226.1"/>
    </source>
</evidence>
<dbReference type="Gene3D" id="3.40.630.30">
    <property type="match status" value="1"/>
</dbReference>
<keyword evidence="2" id="KW-0808">Transferase</keyword>
<dbReference type="RefSeq" id="WP_110937287.1">
    <property type="nucleotide sequence ID" value="NZ_KZ614146.1"/>
</dbReference>
<proteinExistence type="predicted"/>
<gene>
    <name evidence="2" type="ORF">CR203_12010</name>
</gene>
<feature type="domain" description="N-acetyltransferase" evidence="1">
    <location>
        <begin position="12"/>
        <end position="167"/>
    </location>
</feature>
<dbReference type="EMBL" id="PDOE01000004">
    <property type="protein sequence ID" value="RKL67226.1"/>
    <property type="molecule type" value="Genomic_DNA"/>
</dbReference>
<evidence type="ECO:0000259" key="1">
    <source>
        <dbReference type="PROSITE" id="PS51186"/>
    </source>
</evidence>
<dbReference type="SUPFAM" id="SSF55729">
    <property type="entry name" value="Acyl-CoA N-acyltransferases (Nat)"/>
    <property type="match status" value="1"/>
</dbReference>
<dbReference type="PANTHER" id="PTHR43441">
    <property type="entry name" value="RIBOSOMAL-PROTEIN-SERINE ACETYLTRANSFERASE"/>
    <property type="match status" value="1"/>
</dbReference>
<dbReference type="InterPro" id="IPR000182">
    <property type="entry name" value="GNAT_dom"/>
</dbReference>
<keyword evidence="3" id="KW-1185">Reference proteome</keyword>
<dbReference type="OrthoDB" id="9784707at2"/>
<dbReference type="InterPro" id="IPR051908">
    <property type="entry name" value="Ribosomal_N-acetyltransferase"/>
</dbReference>
<dbReference type="PANTHER" id="PTHR43441:SF12">
    <property type="entry name" value="RIBOSOMAL N-ACETYLTRANSFERASE YDAF-RELATED"/>
    <property type="match status" value="1"/>
</dbReference>
<accession>A0A3A9KRD0</accession>
<protein>
    <submittedName>
        <fullName evidence="2">Ribosomal-protein-serine acetyltransferase</fullName>
    </submittedName>
</protein>
<evidence type="ECO:0000313" key="3">
    <source>
        <dbReference type="Proteomes" id="UP000281498"/>
    </source>
</evidence>
<name>A0A3A9KRD0_9BACI</name>
<dbReference type="AlphaFoldDB" id="A0A3A9KRD0"/>
<dbReference type="GO" id="GO:0005737">
    <property type="term" value="C:cytoplasm"/>
    <property type="evidence" value="ECO:0007669"/>
    <property type="project" value="TreeGrafter"/>
</dbReference>
<reference evidence="2 3" key="1">
    <citation type="submission" date="2017-10" db="EMBL/GenBank/DDBJ databases">
        <title>Bacillus sp. nov., a halophilic bacterium isolated from a Keqin Lake.</title>
        <authorList>
            <person name="Wang H."/>
        </authorList>
    </citation>
    <scope>NUCLEOTIDE SEQUENCE [LARGE SCALE GENOMIC DNA]</scope>
    <source>
        <strain evidence="2 3">KCTC 13187</strain>
    </source>
</reference>